<dbReference type="NCBIfam" id="NF003211">
    <property type="entry name" value="PRK04173.1"/>
    <property type="match status" value="1"/>
</dbReference>
<comment type="similarity">
    <text evidence="3">Belongs to the class-II aminoacyl-tRNA synthetase family.</text>
</comment>
<dbReference type="InterPro" id="IPR002314">
    <property type="entry name" value="aa-tRNA-synt_IIb"/>
</dbReference>
<dbReference type="InterPro" id="IPR033731">
    <property type="entry name" value="GlyRS-like_core"/>
</dbReference>
<keyword evidence="11" id="KW-0067">ATP-binding</keyword>
<dbReference type="SMART" id="SM00991">
    <property type="entry name" value="WHEP-TRS"/>
    <property type="match status" value="1"/>
</dbReference>
<evidence type="ECO:0000313" key="21">
    <source>
        <dbReference type="Proteomes" id="UP000007110"/>
    </source>
</evidence>
<reference evidence="20" key="2">
    <citation type="submission" date="2021-01" db="UniProtKB">
        <authorList>
            <consortium name="EnsemblMetazoa"/>
        </authorList>
    </citation>
    <scope>IDENTIFICATION</scope>
</reference>
<dbReference type="PROSITE" id="PS51185">
    <property type="entry name" value="WHEP_TRS_2"/>
    <property type="match status" value="1"/>
</dbReference>
<evidence type="ECO:0000256" key="14">
    <source>
        <dbReference type="ARBA" id="ARBA00023273"/>
    </source>
</evidence>
<dbReference type="InterPro" id="IPR004154">
    <property type="entry name" value="Anticodon-bd"/>
</dbReference>
<dbReference type="CDD" id="cd00858">
    <property type="entry name" value="GlyRS_anticodon"/>
    <property type="match status" value="1"/>
</dbReference>
<evidence type="ECO:0000256" key="7">
    <source>
        <dbReference type="ARBA" id="ARBA00022490"/>
    </source>
</evidence>
<keyword evidence="7" id="KW-0963">Cytoplasm</keyword>
<dbReference type="EC" id="6.1.1.14" evidence="5"/>
<dbReference type="Pfam" id="PF00587">
    <property type="entry name" value="tRNA-synt_2b"/>
    <property type="match status" value="1"/>
</dbReference>
<evidence type="ECO:0000313" key="20">
    <source>
        <dbReference type="EnsemblMetazoa" id="XP_030846261"/>
    </source>
</evidence>
<dbReference type="PROSITE" id="PS50862">
    <property type="entry name" value="AA_TRNA_LIGASE_II"/>
    <property type="match status" value="1"/>
</dbReference>
<dbReference type="OrthoDB" id="57698at2759"/>
<comment type="subcellular location">
    <subcellularLocation>
        <location evidence="1">Cell projection</location>
        <location evidence="1">Axon</location>
    </subcellularLocation>
    <subcellularLocation>
        <location evidence="2">Cytoplasm</location>
    </subcellularLocation>
</comment>
<evidence type="ECO:0000259" key="18">
    <source>
        <dbReference type="PROSITE" id="PS50862"/>
    </source>
</evidence>
<dbReference type="SUPFAM" id="SSF55681">
    <property type="entry name" value="Class II aaRS and biotin synthetases"/>
    <property type="match status" value="1"/>
</dbReference>
<keyword evidence="12" id="KW-0648">Protein biosynthesis</keyword>
<dbReference type="GO" id="GO:0005739">
    <property type="term" value="C:mitochondrion"/>
    <property type="evidence" value="ECO:0000318"/>
    <property type="project" value="GO_Central"/>
</dbReference>
<evidence type="ECO:0000256" key="10">
    <source>
        <dbReference type="ARBA" id="ARBA00022741"/>
    </source>
</evidence>
<dbReference type="RefSeq" id="XP_030846261.1">
    <property type="nucleotide sequence ID" value="XM_030990401.1"/>
</dbReference>
<dbReference type="GO" id="GO:0004820">
    <property type="term" value="F:glycine-tRNA ligase activity"/>
    <property type="evidence" value="ECO:0000318"/>
    <property type="project" value="GO_Central"/>
</dbReference>
<dbReference type="Gene3D" id="3.40.50.800">
    <property type="entry name" value="Anticodon-binding domain"/>
    <property type="match status" value="1"/>
</dbReference>
<dbReference type="PRINTS" id="PR01043">
    <property type="entry name" value="TRNASYNTHGLY"/>
</dbReference>
<evidence type="ECO:0000256" key="9">
    <source>
        <dbReference type="ARBA" id="ARBA00022679"/>
    </source>
</evidence>
<organism evidence="20 21">
    <name type="scientific">Strongylocentrotus purpuratus</name>
    <name type="common">Purple sea urchin</name>
    <dbReference type="NCBI Taxonomy" id="7668"/>
    <lineage>
        <taxon>Eukaryota</taxon>
        <taxon>Metazoa</taxon>
        <taxon>Echinodermata</taxon>
        <taxon>Eleutherozoa</taxon>
        <taxon>Echinozoa</taxon>
        <taxon>Echinoidea</taxon>
        <taxon>Euechinoidea</taxon>
        <taxon>Echinacea</taxon>
        <taxon>Camarodonta</taxon>
        <taxon>Echinidea</taxon>
        <taxon>Strongylocentrotidae</taxon>
        <taxon>Strongylocentrotus</taxon>
    </lineage>
</organism>
<dbReference type="EnsemblMetazoa" id="XM_030990401">
    <property type="protein sequence ID" value="XP_030846261"/>
    <property type="gene ID" value="LOC578936"/>
</dbReference>
<accession>A0A7M7P6R8</accession>
<dbReference type="GO" id="GO:0005737">
    <property type="term" value="C:cytoplasm"/>
    <property type="evidence" value="ECO:0000318"/>
    <property type="project" value="GO_Central"/>
</dbReference>
<evidence type="ECO:0000256" key="12">
    <source>
        <dbReference type="ARBA" id="ARBA00022917"/>
    </source>
</evidence>
<keyword evidence="9" id="KW-0808">Transferase</keyword>
<evidence type="ECO:0000256" key="1">
    <source>
        <dbReference type="ARBA" id="ARBA00004489"/>
    </source>
</evidence>
<dbReference type="GO" id="GO:0005524">
    <property type="term" value="F:ATP binding"/>
    <property type="evidence" value="ECO:0007669"/>
    <property type="project" value="UniProtKB-KW"/>
</dbReference>
<keyword evidence="21" id="KW-1185">Reference proteome</keyword>
<evidence type="ECO:0000256" key="17">
    <source>
        <dbReference type="ARBA" id="ARBA00049523"/>
    </source>
</evidence>
<dbReference type="Proteomes" id="UP000007110">
    <property type="component" value="Unassembled WGS sequence"/>
</dbReference>
<evidence type="ECO:0000256" key="6">
    <source>
        <dbReference type="ARBA" id="ARBA00019404"/>
    </source>
</evidence>
<dbReference type="FunFam" id="3.30.930.10:FF:000010">
    <property type="entry name" value="Glycyl-tRNA synthetase 1"/>
    <property type="match status" value="1"/>
</dbReference>
<dbReference type="InterPro" id="IPR002315">
    <property type="entry name" value="tRNA-synt_gly"/>
</dbReference>
<dbReference type="GO" id="GO:0070150">
    <property type="term" value="P:mitochondrial glycyl-tRNA aminoacylation"/>
    <property type="evidence" value="ECO:0000318"/>
    <property type="project" value="GO_Central"/>
</dbReference>
<dbReference type="NCBIfam" id="TIGR00389">
    <property type="entry name" value="glyS_dimeric"/>
    <property type="match status" value="1"/>
</dbReference>
<evidence type="ECO:0000256" key="5">
    <source>
        <dbReference type="ARBA" id="ARBA00012829"/>
    </source>
</evidence>
<dbReference type="Gene3D" id="1.10.287.10">
    <property type="entry name" value="S15/NS1, RNA-binding"/>
    <property type="match status" value="1"/>
</dbReference>
<evidence type="ECO:0000259" key="19">
    <source>
        <dbReference type="PROSITE" id="PS51185"/>
    </source>
</evidence>
<dbReference type="InterPro" id="IPR045864">
    <property type="entry name" value="aa-tRNA-synth_II/BPL/LPL"/>
</dbReference>
<dbReference type="InterPro" id="IPR006195">
    <property type="entry name" value="aa-tRNA-synth_II"/>
</dbReference>
<dbReference type="OMA" id="MEMQYFV"/>
<dbReference type="GeneID" id="578936"/>
<reference evidence="21" key="1">
    <citation type="submission" date="2015-02" db="EMBL/GenBank/DDBJ databases">
        <title>Genome sequencing for Strongylocentrotus purpuratus.</title>
        <authorList>
            <person name="Murali S."/>
            <person name="Liu Y."/>
            <person name="Vee V."/>
            <person name="English A."/>
            <person name="Wang M."/>
            <person name="Skinner E."/>
            <person name="Han Y."/>
            <person name="Muzny D.M."/>
            <person name="Worley K.C."/>
            <person name="Gibbs R.A."/>
        </authorList>
    </citation>
    <scope>NUCLEOTIDE SEQUENCE</scope>
</reference>
<comment type="subunit">
    <text evidence="4">Homodimer.</text>
</comment>
<dbReference type="Pfam" id="PF00458">
    <property type="entry name" value="WHEP-TRS"/>
    <property type="match status" value="1"/>
</dbReference>
<evidence type="ECO:0000256" key="13">
    <source>
        <dbReference type="ARBA" id="ARBA00023146"/>
    </source>
</evidence>
<evidence type="ECO:0000256" key="16">
    <source>
        <dbReference type="ARBA" id="ARBA00048436"/>
    </source>
</evidence>
<protein>
    <recommendedName>
        <fullName evidence="6">Glycine--tRNA ligase</fullName>
        <ecNumber evidence="5">6.1.1.14</ecNumber>
    </recommendedName>
    <alternativeName>
        <fullName evidence="15">Diadenosine tetraphosphate synthetase</fullName>
    </alternativeName>
</protein>
<evidence type="ECO:0000256" key="2">
    <source>
        <dbReference type="ARBA" id="ARBA00004496"/>
    </source>
</evidence>
<evidence type="ECO:0000256" key="15">
    <source>
        <dbReference type="ARBA" id="ARBA00030057"/>
    </source>
</evidence>
<dbReference type="InterPro" id="IPR036621">
    <property type="entry name" value="Anticodon-bd_dom_sf"/>
</dbReference>
<evidence type="ECO:0000256" key="11">
    <source>
        <dbReference type="ARBA" id="ARBA00022840"/>
    </source>
</evidence>
<keyword evidence="10" id="KW-0547">Nucleotide-binding</keyword>
<dbReference type="FunFam" id="3.30.40.230:FF:000001">
    <property type="entry name" value="Glycine--tRNA ligase"/>
    <property type="match status" value="1"/>
</dbReference>
<dbReference type="FunFam" id="1.10.287.10:FF:000022">
    <property type="entry name" value="Glycine--tRNA ligase"/>
    <property type="match status" value="1"/>
</dbReference>
<evidence type="ECO:0000256" key="3">
    <source>
        <dbReference type="ARBA" id="ARBA00008226"/>
    </source>
</evidence>
<comment type="catalytic activity">
    <reaction evidence="16">
        <text>2 ATP + H(+) = P(1),P(4)-bis(5'-adenosyl) tetraphosphate + diphosphate</text>
        <dbReference type="Rhea" id="RHEA:34935"/>
        <dbReference type="ChEBI" id="CHEBI:15378"/>
        <dbReference type="ChEBI" id="CHEBI:30616"/>
        <dbReference type="ChEBI" id="CHEBI:33019"/>
        <dbReference type="ChEBI" id="CHEBI:58141"/>
    </reaction>
    <physiologicalReaction direction="left-to-right" evidence="16">
        <dbReference type="Rhea" id="RHEA:34936"/>
    </physiologicalReaction>
</comment>
<dbReference type="GO" id="GO:0016740">
    <property type="term" value="F:transferase activity"/>
    <property type="evidence" value="ECO:0007669"/>
    <property type="project" value="UniProtKB-KW"/>
</dbReference>
<keyword evidence="13" id="KW-0030">Aminoacyl-tRNA synthetase</keyword>
<dbReference type="InterPro" id="IPR000738">
    <property type="entry name" value="WHEP-TRS_dom"/>
</dbReference>
<keyword evidence="8" id="KW-0436">Ligase</keyword>
<keyword evidence="14" id="KW-0966">Cell projection</keyword>
<dbReference type="GO" id="GO:0030424">
    <property type="term" value="C:axon"/>
    <property type="evidence" value="ECO:0007669"/>
    <property type="project" value="UniProtKB-SubCell"/>
</dbReference>
<dbReference type="SUPFAM" id="SSF52954">
    <property type="entry name" value="Class II aaRS ABD-related"/>
    <property type="match status" value="1"/>
</dbReference>
<dbReference type="InterPro" id="IPR027031">
    <property type="entry name" value="Gly-tRNA_synthase/POLG2"/>
</dbReference>
<dbReference type="InParanoid" id="A0A7M7P6R8"/>
<dbReference type="FunFam" id="3.30.930.10:FF:000158">
    <property type="entry name" value="Glycyl-tRNA synthetase"/>
    <property type="match status" value="1"/>
</dbReference>
<dbReference type="Gene3D" id="3.30.720.200">
    <property type="match status" value="1"/>
</dbReference>
<dbReference type="Gene3D" id="3.30.40.230">
    <property type="match status" value="1"/>
</dbReference>
<evidence type="ECO:0000256" key="4">
    <source>
        <dbReference type="ARBA" id="ARBA00011738"/>
    </source>
</evidence>
<dbReference type="AlphaFoldDB" id="A0A7M7P6R8"/>
<dbReference type="CDD" id="cd00774">
    <property type="entry name" value="GlyRS-like_core"/>
    <property type="match status" value="1"/>
</dbReference>
<name>A0A7M7P6R8_STRPU</name>
<dbReference type="Gene3D" id="3.30.930.10">
    <property type="entry name" value="Bira Bifunctional Protein, Domain 2"/>
    <property type="match status" value="1"/>
</dbReference>
<feature type="domain" description="WHEP-TRS" evidence="19">
    <location>
        <begin position="73"/>
        <end position="129"/>
    </location>
</feature>
<dbReference type="Pfam" id="PF03129">
    <property type="entry name" value="HGTP_anticodon"/>
    <property type="match status" value="1"/>
</dbReference>
<dbReference type="KEGG" id="spu:578936"/>
<proteinExistence type="inferred from homology"/>
<feature type="domain" description="Aminoacyl-transfer RNA synthetases class-II family profile" evidence="18">
    <location>
        <begin position="252"/>
        <end position="619"/>
    </location>
</feature>
<dbReference type="CDD" id="cd00935">
    <property type="entry name" value="GlyRS_RNA"/>
    <property type="match status" value="1"/>
</dbReference>
<dbReference type="PANTHER" id="PTHR10745">
    <property type="entry name" value="GLYCYL-TRNA SYNTHETASE/DNA POLYMERASE SUBUNIT GAMMA-2"/>
    <property type="match status" value="1"/>
</dbReference>
<sequence>MLSCGFRRLFLLANFSRGITSKHFHLGAASCSSSWGSRKSVGKVDFLVNRLKDVEKLSTMAGQQDGEVDIETVLAPLRASVKEQGDLVRQMKEGGTPAHDIKRAVVELKARKKALEEKELALTSIGEKFDRAKMEDTLKRRFYYDQSYAIYGGVSGLYDFGPTGCAMKANFINIWRNHFIIEEGMLEVDSAILAPENVFKASGHVERFADFMVKDGKTGECFRADHLLQSYLEKLGAAKKVTEELKKEYQTVISHLENYGKDELTELFRKYQVKSPTTNNDLSDPMEFNLMFATAIGPAGNMPGYLRPETAQGIFVNFKRLLEFNQGRLPFGAAQIGTAFRNEISPRSGLLRVREFTMCEIEHFIDPTNKDHPKFDTVANLAIPLFPVDRQVGGLSPITMTIGEAVEKGMIKSRVLGYFMGRTFLFMIKVGIDPKKLRFRQHMFNEMAHYATDCWDAETKTSYGWVECVGNADRSCYDLTCHAKHSKVAMVAEKKLPEPKTIDITEAAPVKSVMGKAFKKEAKVVVEHLTSLEADRLADLEKALNDNSEATVEVNGKSFKLTPDMLKINRYQKTVHVEEFTPSVIEPSFGVGRILYSILEHNFKVRENDEQRTYFTLPPIIAPYKCCVLPLSSNKDFEPLVKTLAQALSNASISHKVDSSSGSIGRRYARTDEISVPFCITVDFDSLKEPHTVTLRDRDTFEQVRTLVSDVADIIRDLSSDKIRWSDVLAKYPKFEGQQEKDQ</sequence>
<dbReference type="FunFam" id="3.40.50.800:FF:000004">
    <property type="entry name" value="Glycine--tRNA ligase 2"/>
    <property type="match status" value="1"/>
</dbReference>
<dbReference type="PANTHER" id="PTHR10745:SF0">
    <property type="entry name" value="GLYCINE--TRNA LIGASE"/>
    <property type="match status" value="1"/>
</dbReference>
<comment type="catalytic activity">
    <reaction evidence="17">
        <text>tRNA(Gly) + glycine + ATP = glycyl-tRNA(Gly) + AMP + diphosphate</text>
        <dbReference type="Rhea" id="RHEA:16013"/>
        <dbReference type="Rhea" id="RHEA-COMP:9664"/>
        <dbReference type="Rhea" id="RHEA-COMP:9683"/>
        <dbReference type="ChEBI" id="CHEBI:30616"/>
        <dbReference type="ChEBI" id="CHEBI:33019"/>
        <dbReference type="ChEBI" id="CHEBI:57305"/>
        <dbReference type="ChEBI" id="CHEBI:78442"/>
        <dbReference type="ChEBI" id="CHEBI:78522"/>
        <dbReference type="ChEBI" id="CHEBI:456215"/>
        <dbReference type="EC" id="6.1.1.14"/>
    </reaction>
    <physiologicalReaction direction="left-to-right" evidence="17">
        <dbReference type="Rhea" id="RHEA:16014"/>
    </physiologicalReaction>
</comment>
<dbReference type="FunFam" id="3.30.720.200:FF:000001">
    <property type="entry name" value="Glycine--tRNA ligase 2"/>
    <property type="match status" value="1"/>
</dbReference>
<evidence type="ECO:0000256" key="8">
    <source>
        <dbReference type="ARBA" id="ARBA00022598"/>
    </source>
</evidence>